<reference evidence="2 3" key="1">
    <citation type="journal article" date="2020" name="Microorganisms">
        <title>Osmotic Adaptation and Compatible Solute Biosynthesis of Phototrophic Bacteria as Revealed from Genome Analyses.</title>
        <authorList>
            <person name="Imhoff J.F."/>
            <person name="Rahn T."/>
            <person name="Kunzel S."/>
            <person name="Keller A."/>
            <person name="Neulinger S.C."/>
        </authorList>
    </citation>
    <scope>NUCLEOTIDE SEQUENCE [LARGE SCALE GENOMIC DNA]</scope>
    <source>
        <strain evidence="2 3">DSM 6210</strain>
    </source>
</reference>
<gene>
    <name evidence="2" type="ORF">CKO31_05165</name>
</gene>
<dbReference type="SUPFAM" id="SSF53335">
    <property type="entry name" value="S-adenosyl-L-methionine-dependent methyltransferases"/>
    <property type="match status" value="1"/>
</dbReference>
<evidence type="ECO:0000259" key="1">
    <source>
        <dbReference type="Pfam" id="PF05050"/>
    </source>
</evidence>
<accession>A0ABS1CE42</accession>
<dbReference type="Gene3D" id="3.40.50.150">
    <property type="entry name" value="Vaccinia Virus protein VP39"/>
    <property type="match status" value="1"/>
</dbReference>
<dbReference type="EMBL" id="NRRV01000008">
    <property type="protein sequence ID" value="MBK1630140.1"/>
    <property type="molecule type" value="Genomic_DNA"/>
</dbReference>
<protein>
    <recommendedName>
        <fullName evidence="1">Methyltransferase FkbM domain-containing protein</fullName>
    </recommendedName>
</protein>
<feature type="domain" description="Methyltransferase FkbM" evidence="1">
    <location>
        <begin position="36"/>
        <end position="190"/>
    </location>
</feature>
<keyword evidence="3" id="KW-1185">Reference proteome</keyword>
<dbReference type="Proteomes" id="UP000748752">
    <property type="component" value="Unassembled WGS sequence"/>
</dbReference>
<evidence type="ECO:0000313" key="2">
    <source>
        <dbReference type="EMBL" id="MBK1630140.1"/>
    </source>
</evidence>
<sequence>MIPSCTSTISIGWLRARRRACGGAHAREAALRVLIDCGAYTGDSLPALLRAFGPFERIVCFEANADLPVAEPDAFDGAVEVWRAAVWDGNTRLRFFFGELDEQSSVLENKRTGNLSRERSAMVPAVDFAGWIERNTQPEDRLTVKMDIEGAEFDVLERLARHDSCRRVERLLVEWHNNRLHPRWRYRLRRRLIELRYLLKGLPIRIWGRRPIAEPA</sequence>
<dbReference type="InterPro" id="IPR006342">
    <property type="entry name" value="FkbM_mtfrase"/>
</dbReference>
<proteinExistence type="predicted"/>
<dbReference type="NCBIfam" id="TIGR01444">
    <property type="entry name" value="fkbM_fam"/>
    <property type="match status" value="1"/>
</dbReference>
<organism evidence="2 3">
    <name type="scientific">Thiohalocapsa halophila</name>
    <dbReference type="NCBI Taxonomy" id="69359"/>
    <lineage>
        <taxon>Bacteria</taxon>
        <taxon>Pseudomonadati</taxon>
        <taxon>Pseudomonadota</taxon>
        <taxon>Gammaproteobacteria</taxon>
        <taxon>Chromatiales</taxon>
        <taxon>Chromatiaceae</taxon>
        <taxon>Thiohalocapsa</taxon>
    </lineage>
</organism>
<comment type="caution">
    <text evidence="2">The sequence shown here is derived from an EMBL/GenBank/DDBJ whole genome shotgun (WGS) entry which is preliminary data.</text>
</comment>
<dbReference type="InterPro" id="IPR029063">
    <property type="entry name" value="SAM-dependent_MTases_sf"/>
</dbReference>
<name>A0ABS1CE42_9GAMM</name>
<evidence type="ECO:0000313" key="3">
    <source>
        <dbReference type="Proteomes" id="UP000748752"/>
    </source>
</evidence>
<dbReference type="Pfam" id="PF05050">
    <property type="entry name" value="Methyltransf_21"/>
    <property type="match status" value="1"/>
</dbReference>